<evidence type="ECO:0000313" key="9">
    <source>
        <dbReference type="Proteomes" id="UP000199614"/>
    </source>
</evidence>
<evidence type="ECO:0000256" key="3">
    <source>
        <dbReference type="ARBA" id="ARBA00023125"/>
    </source>
</evidence>
<feature type="domain" description="HTH luxR-type" evidence="6">
    <location>
        <begin position="147"/>
        <end position="212"/>
    </location>
</feature>
<dbReference type="CDD" id="cd17535">
    <property type="entry name" value="REC_NarL-like"/>
    <property type="match status" value="1"/>
</dbReference>
<dbReference type="InterPro" id="IPR016032">
    <property type="entry name" value="Sig_transdc_resp-reg_C-effctor"/>
</dbReference>
<dbReference type="PANTHER" id="PTHR43214">
    <property type="entry name" value="TWO-COMPONENT RESPONSE REGULATOR"/>
    <property type="match status" value="1"/>
</dbReference>
<evidence type="ECO:0000313" key="8">
    <source>
        <dbReference type="EMBL" id="SFO31205.1"/>
    </source>
</evidence>
<evidence type="ECO:0000256" key="1">
    <source>
        <dbReference type="ARBA" id="ARBA00022553"/>
    </source>
</evidence>
<evidence type="ECO:0000256" key="5">
    <source>
        <dbReference type="PROSITE-ProRule" id="PRU00169"/>
    </source>
</evidence>
<dbReference type="GO" id="GO:0006355">
    <property type="term" value="P:regulation of DNA-templated transcription"/>
    <property type="evidence" value="ECO:0007669"/>
    <property type="project" value="InterPro"/>
</dbReference>
<dbReference type="PROSITE" id="PS00622">
    <property type="entry name" value="HTH_LUXR_1"/>
    <property type="match status" value="1"/>
</dbReference>
<dbReference type="OrthoDB" id="9808843at2"/>
<gene>
    <name evidence="8" type="ORF">SAMN05216207_104337</name>
</gene>
<dbReference type="PANTHER" id="PTHR43214:SF24">
    <property type="entry name" value="TRANSCRIPTIONAL REGULATORY PROTEIN NARL-RELATED"/>
    <property type="match status" value="1"/>
</dbReference>
<keyword evidence="3" id="KW-0238">DNA-binding</keyword>
<dbReference type="InterPro" id="IPR000792">
    <property type="entry name" value="Tscrpt_reg_LuxR_C"/>
</dbReference>
<dbReference type="InterPro" id="IPR039420">
    <property type="entry name" value="WalR-like"/>
</dbReference>
<accession>A0A1I5G589</accession>
<proteinExistence type="predicted"/>
<dbReference type="PROSITE" id="PS50043">
    <property type="entry name" value="HTH_LUXR_2"/>
    <property type="match status" value="1"/>
</dbReference>
<dbReference type="Gene3D" id="3.40.50.2300">
    <property type="match status" value="1"/>
</dbReference>
<dbReference type="CDD" id="cd06170">
    <property type="entry name" value="LuxR_C_like"/>
    <property type="match status" value="1"/>
</dbReference>
<evidence type="ECO:0000256" key="2">
    <source>
        <dbReference type="ARBA" id="ARBA00023015"/>
    </source>
</evidence>
<feature type="modified residue" description="4-aspartylphosphate" evidence="5">
    <location>
        <position position="60"/>
    </location>
</feature>
<dbReference type="RefSeq" id="WP_093352985.1">
    <property type="nucleotide sequence ID" value="NZ_FOUY01000043.1"/>
</dbReference>
<dbReference type="InterPro" id="IPR001789">
    <property type="entry name" value="Sig_transdc_resp-reg_receiver"/>
</dbReference>
<dbReference type="SMART" id="SM00421">
    <property type="entry name" value="HTH_LUXR"/>
    <property type="match status" value="1"/>
</dbReference>
<keyword evidence="2" id="KW-0805">Transcription regulation</keyword>
<evidence type="ECO:0000256" key="4">
    <source>
        <dbReference type="ARBA" id="ARBA00023163"/>
    </source>
</evidence>
<dbReference type="GO" id="GO:0000160">
    <property type="term" value="P:phosphorelay signal transduction system"/>
    <property type="evidence" value="ECO:0007669"/>
    <property type="project" value="InterPro"/>
</dbReference>
<dbReference type="Proteomes" id="UP000199614">
    <property type="component" value="Unassembled WGS sequence"/>
</dbReference>
<dbReference type="Pfam" id="PF00196">
    <property type="entry name" value="GerE"/>
    <property type="match status" value="1"/>
</dbReference>
<dbReference type="SUPFAM" id="SSF46894">
    <property type="entry name" value="C-terminal effector domain of the bipartite response regulators"/>
    <property type="match status" value="1"/>
</dbReference>
<dbReference type="AlphaFoldDB" id="A0A1I5G589"/>
<dbReference type="GO" id="GO:0003677">
    <property type="term" value="F:DNA binding"/>
    <property type="evidence" value="ECO:0007669"/>
    <property type="project" value="UniProtKB-KW"/>
</dbReference>
<dbReference type="PROSITE" id="PS50110">
    <property type="entry name" value="RESPONSE_REGULATORY"/>
    <property type="match status" value="1"/>
</dbReference>
<sequence length="219" mass="23088">MTAHPQPLRIVLVDDHPVVRDGLHGLIATQDDLVLVAEAAGGEEALAAVRAHRPDLVITDLRMPGVDGVALIAALREQDPHLPILVLTMFGTEDDVRPALRAGATGYLLKDASRQELFAGIRATGRGESVLAPAVAGLLVRGHRSAGRETPGPVSPRELAILQLVAEGRSNAQIGRSLHISEATVKTHLVRLYGKLGAADRASAVSLAYRQGLLSTEDG</sequence>
<keyword evidence="4" id="KW-0804">Transcription</keyword>
<dbReference type="Pfam" id="PF00072">
    <property type="entry name" value="Response_reg"/>
    <property type="match status" value="1"/>
</dbReference>
<dbReference type="InterPro" id="IPR011006">
    <property type="entry name" value="CheY-like_superfamily"/>
</dbReference>
<keyword evidence="9" id="KW-1185">Reference proteome</keyword>
<name>A0A1I5G589_PSUAM</name>
<feature type="domain" description="Response regulatory" evidence="7">
    <location>
        <begin position="9"/>
        <end position="125"/>
    </location>
</feature>
<evidence type="ECO:0000259" key="7">
    <source>
        <dbReference type="PROSITE" id="PS50110"/>
    </source>
</evidence>
<keyword evidence="1 5" id="KW-0597">Phosphoprotein</keyword>
<dbReference type="SUPFAM" id="SSF52172">
    <property type="entry name" value="CheY-like"/>
    <property type="match status" value="1"/>
</dbReference>
<organism evidence="8 9">
    <name type="scientific">Pseudonocardia ammonioxydans</name>
    <dbReference type="NCBI Taxonomy" id="260086"/>
    <lineage>
        <taxon>Bacteria</taxon>
        <taxon>Bacillati</taxon>
        <taxon>Actinomycetota</taxon>
        <taxon>Actinomycetes</taxon>
        <taxon>Pseudonocardiales</taxon>
        <taxon>Pseudonocardiaceae</taxon>
        <taxon>Pseudonocardia</taxon>
    </lineage>
</organism>
<dbReference type="STRING" id="260086.SAMN05216207_104337"/>
<reference evidence="8 9" key="1">
    <citation type="submission" date="2016-10" db="EMBL/GenBank/DDBJ databases">
        <authorList>
            <person name="de Groot N.N."/>
        </authorList>
    </citation>
    <scope>NUCLEOTIDE SEQUENCE [LARGE SCALE GENOMIC DNA]</scope>
    <source>
        <strain evidence="8 9">CGMCC 4.1877</strain>
    </source>
</reference>
<protein>
    <submittedName>
        <fullName evidence="8">Two component transcriptional regulator, LuxR family</fullName>
    </submittedName>
</protein>
<dbReference type="SMART" id="SM00448">
    <property type="entry name" value="REC"/>
    <property type="match status" value="1"/>
</dbReference>
<dbReference type="InterPro" id="IPR058245">
    <property type="entry name" value="NreC/VraR/RcsB-like_REC"/>
</dbReference>
<evidence type="ECO:0000259" key="6">
    <source>
        <dbReference type="PROSITE" id="PS50043"/>
    </source>
</evidence>
<dbReference type="PRINTS" id="PR00038">
    <property type="entry name" value="HTHLUXR"/>
</dbReference>
<dbReference type="EMBL" id="FOUY01000043">
    <property type="protein sequence ID" value="SFO31205.1"/>
    <property type="molecule type" value="Genomic_DNA"/>
</dbReference>